<dbReference type="AlphaFoldDB" id="A0A2A4B5M4"/>
<feature type="compositionally biased region" description="Low complexity" evidence="1">
    <location>
        <begin position="29"/>
        <end position="38"/>
    </location>
</feature>
<reference evidence="2 3" key="1">
    <citation type="submission" date="2017-09" db="EMBL/GenBank/DDBJ databases">
        <title>Sphingomonas spermidinifaciens 9NM-10, whole genome shotgun sequence.</title>
        <authorList>
            <person name="Feng G."/>
            <person name="Zhu H."/>
        </authorList>
    </citation>
    <scope>NUCLEOTIDE SEQUENCE [LARGE SCALE GENOMIC DNA]</scope>
    <source>
        <strain evidence="2 3">9NM-10</strain>
    </source>
</reference>
<name>A0A2A4B5M4_9SPHN</name>
<evidence type="ECO:0000256" key="1">
    <source>
        <dbReference type="SAM" id="MobiDB-lite"/>
    </source>
</evidence>
<protein>
    <submittedName>
        <fullName evidence="2">Uncharacterized protein</fullName>
    </submittedName>
</protein>
<sequence>MKESDMAHPHNGMSEEAIDSLAVAPPDPAGDGDTPASGSSGDAEQDAVDIGSEDSMDASDPPSTSAPGSNRDAEQAGETSRQQDA</sequence>
<proteinExistence type="predicted"/>
<feature type="compositionally biased region" description="Acidic residues" evidence="1">
    <location>
        <begin position="43"/>
        <end position="57"/>
    </location>
</feature>
<dbReference type="EMBL" id="NWMW01000001">
    <property type="protein sequence ID" value="PCD03255.1"/>
    <property type="molecule type" value="Genomic_DNA"/>
</dbReference>
<evidence type="ECO:0000313" key="3">
    <source>
        <dbReference type="Proteomes" id="UP000218366"/>
    </source>
</evidence>
<keyword evidence="3" id="KW-1185">Reference proteome</keyword>
<organism evidence="2 3">
    <name type="scientific">Sphingomonas spermidinifaciens</name>
    <dbReference type="NCBI Taxonomy" id="1141889"/>
    <lineage>
        <taxon>Bacteria</taxon>
        <taxon>Pseudomonadati</taxon>
        <taxon>Pseudomonadota</taxon>
        <taxon>Alphaproteobacteria</taxon>
        <taxon>Sphingomonadales</taxon>
        <taxon>Sphingomonadaceae</taxon>
        <taxon>Sphingomonas</taxon>
    </lineage>
</organism>
<accession>A0A2A4B5M4</accession>
<gene>
    <name evidence="2" type="ORF">COC42_02260</name>
</gene>
<evidence type="ECO:0000313" key="2">
    <source>
        <dbReference type="EMBL" id="PCD03255.1"/>
    </source>
</evidence>
<feature type="region of interest" description="Disordered" evidence="1">
    <location>
        <begin position="1"/>
        <end position="85"/>
    </location>
</feature>
<dbReference type="Proteomes" id="UP000218366">
    <property type="component" value="Unassembled WGS sequence"/>
</dbReference>
<comment type="caution">
    <text evidence="2">The sequence shown here is derived from an EMBL/GenBank/DDBJ whole genome shotgun (WGS) entry which is preliminary data.</text>
</comment>